<evidence type="ECO:0000313" key="3">
    <source>
        <dbReference type="Proteomes" id="UP001228113"/>
    </source>
</evidence>
<protein>
    <recommendedName>
        <fullName evidence="1">Peptidase M15A C-terminal domain-containing protein</fullName>
    </recommendedName>
</protein>
<name>A0AA48KDF9_9BACT</name>
<dbReference type="AlphaFoldDB" id="A0AA48KDF9"/>
<evidence type="ECO:0000313" key="2">
    <source>
        <dbReference type="EMBL" id="BDU76282.1"/>
    </source>
</evidence>
<feature type="domain" description="Peptidase M15A C-terminal" evidence="1">
    <location>
        <begin position="6"/>
        <end position="120"/>
    </location>
</feature>
<dbReference type="Proteomes" id="UP001228113">
    <property type="component" value="Chromosome"/>
</dbReference>
<keyword evidence="3" id="KW-1185">Reference proteome</keyword>
<dbReference type="KEGG" id="msea:METESE_12400"/>
<dbReference type="RefSeq" id="WP_316411316.1">
    <property type="nucleotide sequence ID" value="NZ_AP027081.1"/>
</dbReference>
<dbReference type="Gene3D" id="3.30.1380.10">
    <property type="match status" value="1"/>
</dbReference>
<gene>
    <name evidence="2" type="ORF">METESE_12400</name>
</gene>
<organism evidence="2 3">
    <name type="scientific">Mesoterricola sediminis</name>
    <dbReference type="NCBI Taxonomy" id="2927980"/>
    <lineage>
        <taxon>Bacteria</taxon>
        <taxon>Pseudomonadati</taxon>
        <taxon>Acidobacteriota</taxon>
        <taxon>Holophagae</taxon>
        <taxon>Holophagales</taxon>
        <taxon>Holophagaceae</taxon>
        <taxon>Mesoterricola</taxon>
    </lineage>
</organism>
<dbReference type="Pfam" id="PF08291">
    <property type="entry name" value="Peptidase_M15_3"/>
    <property type="match status" value="1"/>
</dbReference>
<sequence length="151" mass="16607">MTSLTAHFTLEEMTRSEVASRRGIINTPNQDQAENLEYLCMTLLEPIRNMLGCPLHVNSGFRSHVVNLLVGGASNSAHLDGRACDFVPVGMDIRLAFDAIRRSALPYDKVLLECGSWIHVQIAPKGAQPRRQAYLATGGPGAWEYQEVRGA</sequence>
<accession>A0AA48KDF9</accession>
<dbReference type="InterPro" id="IPR009045">
    <property type="entry name" value="Zn_M74/Hedgehog-like"/>
</dbReference>
<dbReference type="SUPFAM" id="SSF55166">
    <property type="entry name" value="Hedgehog/DD-peptidase"/>
    <property type="match status" value="1"/>
</dbReference>
<reference evidence="2" key="1">
    <citation type="journal article" date="2023" name="Int. J. Syst. Evol. Microbiol.">
        <title>Mesoterricola silvestris gen. nov., sp. nov., Mesoterricola sediminis sp. nov., Geothrix oryzae sp. nov., Geothrix edaphica sp. nov., Geothrix rubra sp. nov., and Geothrix limicola sp. nov., six novel members of Acidobacteriota isolated from soils.</title>
        <authorList>
            <person name="Itoh H."/>
            <person name="Sugisawa Y."/>
            <person name="Mise K."/>
            <person name="Xu Z."/>
            <person name="Kuniyasu M."/>
            <person name="Ushijima N."/>
            <person name="Kawano K."/>
            <person name="Kobayashi E."/>
            <person name="Shiratori Y."/>
            <person name="Masuda Y."/>
            <person name="Senoo K."/>
        </authorList>
    </citation>
    <scope>NUCLEOTIDE SEQUENCE</scope>
    <source>
        <strain evidence="2">W786</strain>
    </source>
</reference>
<dbReference type="EMBL" id="AP027081">
    <property type="protein sequence ID" value="BDU76282.1"/>
    <property type="molecule type" value="Genomic_DNA"/>
</dbReference>
<proteinExistence type="predicted"/>
<dbReference type="InterPro" id="IPR013230">
    <property type="entry name" value="Peptidase_M15A_C"/>
</dbReference>
<evidence type="ECO:0000259" key="1">
    <source>
        <dbReference type="Pfam" id="PF08291"/>
    </source>
</evidence>